<accession>A0ACC0V6G2</accession>
<reference evidence="1" key="1">
    <citation type="submission" date="2022-10" db="EMBL/GenBank/DDBJ databases">
        <title>Complete Genome of Trichothecium roseum strain YXFP-22015, a Plant Pathogen Isolated from Citrus.</title>
        <authorList>
            <person name="Wang Y."/>
            <person name="Zhu L."/>
        </authorList>
    </citation>
    <scope>NUCLEOTIDE SEQUENCE</scope>
    <source>
        <strain evidence="1">YXFP-22015</strain>
    </source>
</reference>
<evidence type="ECO:0000313" key="1">
    <source>
        <dbReference type="EMBL" id="KAI9902006.1"/>
    </source>
</evidence>
<sequence length="372" mass="40977">MSGRELVDIWGRMIAPRLATATPLLDLERYNDRMNRIRTFVSFMRESLGDGSWRLRRYELAVLMAMPVDALLCATDALLSYSIESIPKLVRYYIESRQSQKPDEDDGSDDCNDDDEDDEYYSSSSTIGKLPRSYLNRAGHSFFKVRPKTHCAATLSPLSEACHFLPPRWTSTAEDQVASSHHLDACLLGIEPFAGCGSSAALLARVLKNAGGQREDEGWNRIVLKASLAKAWRDGALAIEHHGCEDLWGGDVDANGKVEVKLVLRWLGDLVEGADPADYVDLEDEEGGGKAKMGSNGKGPLLKDIKYAPAHKECRCEVNSCSCDAFIFRVKVAAEDAADFVHAVKLQWGLLRIAGFCGTATSPQKLPGFEDV</sequence>
<keyword evidence="2" id="KW-1185">Reference proteome</keyword>
<dbReference type="Proteomes" id="UP001163324">
    <property type="component" value="Chromosome 3"/>
</dbReference>
<protein>
    <submittedName>
        <fullName evidence="1">Uncharacterized protein</fullName>
    </submittedName>
</protein>
<dbReference type="EMBL" id="CM047942">
    <property type="protein sequence ID" value="KAI9902006.1"/>
    <property type="molecule type" value="Genomic_DNA"/>
</dbReference>
<organism evidence="1 2">
    <name type="scientific">Trichothecium roseum</name>
    <dbReference type="NCBI Taxonomy" id="47278"/>
    <lineage>
        <taxon>Eukaryota</taxon>
        <taxon>Fungi</taxon>
        <taxon>Dikarya</taxon>
        <taxon>Ascomycota</taxon>
        <taxon>Pezizomycotina</taxon>
        <taxon>Sordariomycetes</taxon>
        <taxon>Hypocreomycetidae</taxon>
        <taxon>Hypocreales</taxon>
        <taxon>Hypocreales incertae sedis</taxon>
        <taxon>Trichothecium</taxon>
    </lineage>
</organism>
<comment type="caution">
    <text evidence="1">The sequence shown here is derived from an EMBL/GenBank/DDBJ whole genome shotgun (WGS) entry which is preliminary data.</text>
</comment>
<proteinExistence type="predicted"/>
<name>A0ACC0V6G2_9HYPO</name>
<evidence type="ECO:0000313" key="2">
    <source>
        <dbReference type="Proteomes" id="UP001163324"/>
    </source>
</evidence>
<gene>
    <name evidence="1" type="ORF">N3K66_003823</name>
</gene>